<evidence type="ECO:0000313" key="2">
    <source>
        <dbReference type="Proteomes" id="UP001638806"/>
    </source>
</evidence>
<organism evidence="1 2">
    <name type="scientific">Purpureocillium lilacinum</name>
    <name type="common">Paecilomyces lilacinus</name>
    <dbReference type="NCBI Taxonomy" id="33203"/>
    <lineage>
        <taxon>Eukaryota</taxon>
        <taxon>Fungi</taxon>
        <taxon>Dikarya</taxon>
        <taxon>Ascomycota</taxon>
        <taxon>Pezizomycotina</taxon>
        <taxon>Sordariomycetes</taxon>
        <taxon>Hypocreomycetidae</taxon>
        <taxon>Hypocreales</taxon>
        <taxon>Ophiocordycipitaceae</taxon>
        <taxon>Purpureocillium</taxon>
    </lineage>
</organism>
<dbReference type="Proteomes" id="UP001638806">
    <property type="component" value="Unassembled WGS sequence"/>
</dbReference>
<accession>A0ACC4DF29</accession>
<name>A0ACC4DF29_PURLI</name>
<keyword evidence="2" id="KW-1185">Reference proteome</keyword>
<sequence>MSRHFACADRVARRCLRAQGCARCPNTETFALDPHGKYWYMGPTSSWAICRRVLAIVGNQMPTPNSRRRLSIPGISKQ</sequence>
<comment type="caution">
    <text evidence="1">The sequence shown here is derived from an EMBL/GenBank/DDBJ whole genome shotgun (WGS) entry which is preliminary data.</text>
</comment>
<gene>
    <name evidence="1" type="ORF">ACCO45_011997</name>
</gene>
<reference evidence="1" key="1">
    <citation type="submission" date="2024-12" db="EMBL/GenBank/DDBJ databases">
        <title>Comparative genomics and development of molecular markers within Purpureocillium lilacinum and among Purpureocillium species.</title>
        <authorList>
            <person name="Yeh Z.-Y."/>
            <person name="Ni N.-T."/>
            <person name="Lo P.-H."/>
            <person name="Mushyakhwo K."/>
            <person name="Lin C.-F."/>
            <person name="Nai Y.-S."/>
        </authorList>
    </citation>
    <scope>NUCLEOTIDE SEQUENCE</scope>
    <source>
        <strain evidence="1">NCHU-NPUST-175</strain>
    </source>
</reference>
<dbReference type="EMBL" id="JBGNUJ010000011">
    <property type="protein sequence ID" value="KAL3954041.1"/>
    <property type="molecule type" value="Genomic_DNA"/>
</dbReference>
<evidence type="ECO:0000313" key="1">
    <source>
        <dbReference type="EMBL" id="KAL3954041.1"/>
    </source>
</evidence>
<protein>
    <submittedName>
        <fullName evidence="1">Uncharacterized protein</fullName>
    </submittedName>
</protein>
<proteinExistence type="predicted"/>